<dbReference type="InterPro" id="IPR000462">
    <property type="entry name" value="CDP-OH_P_trans"/>
</dbReference>
<keyword evidence="1" id="KW-0812">Transmembrane</keyword>
<dbReference type="InterPro" id="IPR043130">
    <property type="entry name" value="CDP-OH_PTrfase_TM_dom"/>
</dbReference>
<comment type="caution">
    <text evidence="2">The sequence shown here is derived from an EMBL/GenBank/DDBJ whole genome shotgun (WGS) entry which is preliminary data.</text>
</comment>
<sequence>MKAIANYISFSRIILSLILVFVGGLNTAFYAIYIICGFSDIIDGVIARKTKTTQKITESLRIDNKTKLIIKNMKRK</sequence>
<keyword evidence="1" id="KW-0472">Membrane</keyword>
<evidence type="ECO:0000313" key="3">
    <source>
        <dbReference type="Proteomes" id="UP001165422"/>
    </source>
</evidence>
<evidence type="ECO:0000256" key="1">
    <source>
        <dbReference type="SAM" id="Phobius"/>
    </source>
</evidence>
<proteinExistence type="predicted"/>
<dbReference type="RefSeq" id="WP_229981936.1">
    <property type="nucleotide sequence ID" value="NZ_JAJJPB010000026.1"/>
</dbReference>
<evidence type="ECO:0000313" key="2">
    <source>
        <dbReference type="EMBL" id="MCC9296275.1"/>
    </source>
</evidence>
<reference evidence="2" key="1">
    <citation type="submission" date="2021-11" db="EMBL/GenBank/DDBJ databases">
        <authorList>
            <person name="Qingchun L."/>
            <person name="Dong Z."/>
            <person name="Zongwei Q."/>
            <person name="Jia Z."/>
            <person name="Duotao L."/>
        </authorList>
    </citation>
    <scope>NUCLEOTIDE SEQUENCE</scope>
    <source>
        <strain evidence="2">WLY-B-L2</strain>
    </source>
</reference>
<accession>A0ABS8N8Z6</accession>
<name>A0ABS8N8Z6_9CLOT</name>
<dbReference type="EMBL" id="JAJJPB010000026">
    <property type="protein sequence ID" value="MCC9296275.1"/>
    <property type="molecule type" value="Genomic_DNA"/>
</dbReference>
<gene>
    <name evidence="2" type="ORF">LN736_15575</name>
</gene>
<protein>
    <submittedName>
        <fullName evidence="2">CDP-alcohol phosphatidyltransferase family protein</fullName>
    </submittedName>
</protein>
<keyword evidence="1" id="KW-1133">Transmembrane helix</keyword>
<dbReference type="Gene3D" id="1.20.120.1760">
    <property type="match status" value="1"/>
</dbReference>
<keyword evidence="3" id="KW-1185">Reference proteome</keyword>
<feature type="transmembrane region" description="Helical" evidence="1">
    <location>
        <begin position="12"/>
        <end position="33"/>
    </location>
</feature>
<dbReference type="Proteomes" id="UP001165422">
    <property type="component" value="Unassembled WGS sequence"/>
</dbReference>
<organism evidence="2 3">
    <name type="scientific">Clostridium aromativorans</name>
    <dbReference type="NCBI Taxonomy" id="2836848"/>
    <lineage>
        <taxon>Bacteria</taxon>
        <taxon>Bacillati</taxon>
        <taxon>Bacillota</taxon>
        <taxon>Clostridia</taxon>
        <taxon>Eubacteriales</taxon>
        <taxon>Clostridiaceae</taxon>
        <taxon>Clostridium</taxon>
    </lineage>
</organism>
<dbReference type="Pfam" id="PF01066">
    <property type="entry name" value="CDP-OH_P_transf"/>
    <property type="match status" value="1"/>
</dbReference>